<dbReference type="AlphaFoldDB" id="A0A1Y2IID7"/>
<protein>
    <submittedName>
        <fullName evidence="1">Uncharacterized protein</fullName>
    </submittedName>
</protein>
<sequence length="131" mass="14425">MAFSHAATLRLSFFGPAPSGSSIPYQCPTELCPLGTLVYLVPIPVSSWLLFPKLSILVPVLRKAAPLSWADGVRRWRCTLDSFLIVFSLQSTGYHEPVSKQSMYEYPSCSAPVLSRGPASQVPELRQNNVK</sequence>
<evidence type="ECO:0000313" key="1">
    <source>
        <dbReference type="EMBL" id="OSD00936.1"/>
    </source>
</evidence>
<accession>A0A1Y2IID7</accession>
<evidence type="ECO:0000313" key="2">
    <source>
        <dbReference type="Proteomes" id="UP000193067"/>
    </source>
</evidence>
<dbReference type="Proteomes" id="UP000193067">
    <property type="component" value="Unassembled WGS sequence"/>
</dbReference>
<name>A0A1Y2IID7_TRAC3</name>
<organism evidence="1 2">
    <name type="scientific">Trametes coccinea (strain BRFM310)</name>
    <name type="common">Pycnoporus coccineus</name>
    <dbReference type="NCBI Taxonomy" id="1353009"/>
    <lineage>
        <taxon>Eukaryota</taxon>
        <taxon>Fungi</taxon>
        <taxon>Dikarya</taxon>
        <taxon>Basidiomycota</taxon>
        <taxon>Agaricomycotina</taxon>
        <taxon>Agaricomycetes</taxon>
        <taxon>Polyporales</taxon>
        <taxon>Polyporaceae</taxon>
        <taxon>Trametes</taxon>
    </lineage>
</organism>
<proteinExistence type="predicted"/>
<reference evidence="1 2" key="1">
    <citation type="journal article" date="2015" name="Biotechnol. Biofuels">
        <title>Enhanced degradation of softwood versus hardwood by the white-rot fungus Pycnoporus coccineus.</title>
        <authorList>
            <person name="Couturier M."/>
            <person name="Navarro D."/>
            <person name="Chevret D."/>
            <person name="Henrissat B."/>
            <person name="Piumi F."/>
            <person name="Ruiz-Duenas F.J."/>
            <person name="Martinez A.T."/>
            <person name="Grigoriev I.V."/>
            <person name="Riley R."/>
            <person name="Lipzen A."/>
            <person name="Berrin J.G."/>
            <person name="Master E.R."/>
            <person name="Rosso M.N."/>
        </authorList>
    </citation>
    <scope>NUCLEOTIDE SEQUENCE [LARGE SCALE GENOMIC DNA]</scope>
    <source>
        <strain evidence="1 2">BRFM310</strain>
    </source>
</reference>
<keyword evidence="2" id="KW-1185">Reference proteome</keyword>
<gene>
    <name evidence="1" type="ORF">PYCCODRAFT_651061</name>
</gene>
<dbReference type="EMBL" id="KZ084115">
    <property type="protein sequence ID" value="OSD00936.1"/>
    <property type="molecule type" value="Genomic_DNA"/>
</dbReference>